<feature type="compositionally biased region" description="Pro residues" evidence="1">
    <location>
        <begin position="209"/>
        <end position="235"/>
    </location>
</feature>
<evidence type="ECO:0000256" key="1">
    <source>
        <dbReference type="SAM" id="MobiDB-lite"/>
    </source>
</evidence>
<feature type="compositionally biased region" description="Low complexity" evidence="1">
    <location>
        <begin position="236"/>
        <end position="251"/>
    </location>
</feature>
<gene>
    <name evidence="3" type="ORF">DCAR_0104033</name>
</gene>
<feature type="region of interest" description="Disordered" evidence="1">
    <location>
        <begin position="207"/>
        <end position="278"/>
    </location>
</feature>
<dbReference type="PANTHER" id="PTHR33492">
    <property type="entry name" value="OSJNBA0043A12.37 PROTEIN-RELATED"/>
    <property type="match status" value="1"/>
</dbReference>
<proteinExistence type="predicted"/>
<reference evidence="3" key="2">
    <citation type="submission" date="2022-03" db="EMBL/GenBank/DDBJ databases">
        <title>Draft title - Genomic analysis of global carrot germplasm unveils the trajectory of domestication and the origin of high carotenoid orange carrot.</title>
        <authorList>
            <person name="Iorizzo M."/>
            <person name="Ellison S."/>
            <person name="Senalik D."/>
            <person name="Macko-Podgorni A."/>
            <person name="Grzebelus D."/>
            <person name="Bostan H."/>
            <person name="Rolling W."/>
            <person name="Curaba J."/>
            <person name="Simon P."/>
        </authorList>
    </citation>
    <scope>NUCLEOTIDE SEQUENCE</scope>
    <source>
        <tissue evidence="3">Leaf</tissue>
    </source>
</reference>
<dbReference type="AlphaFoldDB" id="A0AAF0WB12"/>
<evidence type="ECO:0000313" key="3">
    <source>
        <dbReference type="EMBL" id="WOG84848.1"/>
    </source>
</evidence>
<keyword evidence="4" id="KW-1185">Reference proteome</keyword>
<protein>
    <recommendedName>
        <fullName evidence="2">Myb/SANT-like DNA-binding domain-containing protein</fullName>
    </recommendedName>
</protein>
<sequence length="354" mass="39807">MANQGGNSSTNVVLREYRKGNWTVQETMVLIEAKKMDEERRMKRIQGESSSNEGVRNLNKPAELRWKWVEDYCWRNGCLRSQNQCNDKWDNLMRDFKKVRDYERRMSDSKGENFEFSYWKMDKILRKEKHLPSNLLPQIYEALVDVVEKKGQRFYGSGGGGTSSTNPNMVTNVLGQVVHLERPIVCSTMVQPVVPLLPHMQHHISSLPLPLPPPQQLPQPSPLSPPLPESYPCPQPLTISDSQTSGQSNSSAKRRRRGEETSNAAAAAAASNSNHEVGSAISRSASLIAGAIQANEEREERRHRELLNLHEKRLQIEESKAEINRQGISGMVDAINNLAHSVLALAANKKPPNS</sequence>
<dbReference type="EMBL" id="CP093343">
    <property type="protein sequence ID" value="WOG84848.1"/>
    <property type="molecule type" value="Genomic_DNA"/>
</dbReference>
<feature type="compositionally biased region" description="Low complexity" evidence="1">
    <location>
        <begin position="262"/>
        <end position="274"/>
    </location>
</feature>
<dbReference type="Proteomes" id="UP000077755">
    <property type="component" value="Chromosome 1"/>
</dbReference>
<evidence type="ECO:0000259" key="2">
    <source>
        <dbReference type="Pfam" id="PF13837"/>
    </source>
</evidence>
<feature type="domain" description="Myb/SANT-like DNA-binding" evidence="2">
    <location>
        <begin position="21"/>
        <end position="124"/>
    </location>
</feature>
<dbReference type="InterPro" id="IPR044822">
    <property type="entry name" value="Myb_DNA-bind_4"/>
</dbReference>
<reference evidence="3" key="1">
    <citation type="journal article" date="2016" name="Nat. Genet.">
        <title>A high-quality carrot genome assembly provides new insights into carotenoid accumulation and asterid genome evolution.</title>
        <authorList>
            <person name="Iorizzo M."/>
            <person name="Ellison S."/>
            <person name="Senalik D."/>
            <person name="Zeng P."/>
            <person name="Satapoomin P."/>
            <person name="Huang J."/>
            <person name="Bowman M."/>
            <person name="Iovene M."/>
            <person name="Sanseverino W."/>
            <person name="Cavagnaro P."/>
            <person name="Yildiz M."/>
            <person name="Macko-Podgorni A."/>
            <person name="Moranska E."/>
            <person name="Grzebelus E."/>
            <person name="Grzebelus D."/>
            <person name="Ashrafi H."/>
            <person name="Zheng Z."/>
            <person name="Cheng S."/>
            <person name="Spooner D."/>
            <person name="Van Deynze A."/>
            <person name="Simon P."/>
        </authorList>
    </citation>
    <scope>NUCLEOTIDE SEQUENCE</scope>
    <source>
        <tissue evidence="3">Leaf</tissue>
    </source>
</reference>
<name>A0AAF0WB12_DAUCS</name>
<evidence type="ECO:0000313" key="4">
    <source>
        <dbReference type="Proteomes" id="UP000077755"/>
    </source>
</evidence>
<accession>A0AAF0WB12</accession>
<dbReference type="Pfam" id="PF13837">
    <property type="entry name" value="Myb_DNA-bind_4"/>
    <property type="match status" value="1"/>
</dbReference>
<dbReference type="PANTHER" id="PTHR33492:SF12">
    <property type="entry name" value="HOMEODOMAIN-LIKE SUPERFAMILY PROTEIN-RELATED"/>
    <property type="match status" value="1"/>
</dbReference>
<dbReference type="Gene3D" id="1.10.10.60">
    <property type="entry name" value="Homeodomain-like"/>
    <property type="match status" value="1"/>
</dbReference>
<organism evidence="3 4">
    <name type="scientific">Daucus carota subsp. sativus</name>
    <name type="common">Carrot</name>
    <dbReference type="NCBI Taxonomy" id="79200"/>
    <lineage>
        <taxon>Eukaryota</taxon>
        <taxon>Viridiplantae</taxon>
        <taxon>Streptophyta</taxon>
        <taxon>Embryophyta</taxon>
        <taxon>Tracheophyta</taxon>
        <taxon>Spermatophyta</taxon>
        <taxon>Magnoliopsida</taxon>
        <taxon>eudicotyledons</taxon>
        <taxon>Gunneridae</taxon>
        <taxon>Pentapetalae</taxon>
        <taxon>asterids</taxon>
        <taxon>campanulids</taxon>
        <taxon>Apiales</taxon>
        <taxon>Apiaceae</taxon>
        <taxon>Apioideae</taxon>
        <taxon>Scandiceae</taxon>
        <taxon>Daucinae</taxon>
        <taxon>Daucus</taxon>
        <taxon>Daucus sect. Daucus</taxon>
    </lineage>
</organism>